<sequence>MYDELKKLDELSRRKFMQYSAKAFLGVGLSSTLGNNLWASPTGPMPTAKSVIYIYLSGGMSHIDTFDPKPDWEDQGPVEAIGTNVPGIQVSEYLPGLAQRMDKLALIRSMTSTQGAHEPGTYFMHTGYAKRGTIRHPGLGAWLNSMSGKTNSTLPGNIRIGGSNNAPGGAGFLDSKFEPLHLGSPDKGLPYVKRHHSIDEIEMEERLQIAQMMDLSFHKKYPSKKVNAYGDVYAEAIKLMKSSDLEAFDLNKEPQSVRQSYGNSNFGKGCLLARRLVEHGVRFVEVTHGGWDTHNDNHEKLTELTNPLDQTVSALLDDLYYRGLLEETLVVIGTEFGRSPILDGNAGRNHHPKAFSCVLAGGGIQGGQVYGATDERGDSVAENSVTVPDFNATIAYALGLPIDKVVYSPSGRPFRVADKGQPITALF</sequence>
<dbReference type="InterPro" id="IPR010869">
    <property type="entry name" value="DUF1501"/>
</dbReference>
<dbReference type="KEGG" id="puo:RZN69_11630"/>
<dbReference type="InterPro" id="IPR006311">
    <property type="entry name" value="TAT_signal"/>
</dbReference>
<dbReference type="PANTHER" id="PTHR43737:SF1">
    <property type="entry name" value="DUF1501 DOMAIN-CONTAINING PROTEIN"/>
    <property type="match status" value="1"/>
</dbReference>
<dbReference type="EMBL" id="CP136920">
    <property type="protein sequence ID" value="WOO39265.1"/>
    <property type="molecule type" value="Genomic_DNA"/>
</dbReference>
<keyword evidence="2" id="KW-1185">Reference proteome</keyword>
<protein>
    <submittedName>
        <fullName evidence="1">DUF1501 domain-containing protein</fullName>
    </submittedName>
</protein>
<dbReference type="PROSITE" id="PS51318">
    <property type="entry name" value="TAT"/>
    <property type="match status" value="1"/>
</dbReference>
<gene>
    <name evidence="1" type="ORF">RZN69_11630</name>
</gene>
<accession>A0AAQ3L8K0</accession>
<reference evidence="1 2" key="1">
    <citation type="submission" date="2023-10" db="EMBL/GenBank/DDBJ databases">
        <title>Rubellicoccus peritrichatus gen. nov., sp. nov., isolated from an algae of coral reef tank.</title>
        <authorList>
            <person name="Luo J."/>
        </authorList>
    </citation>
    <scope>NUCLEOTIDE SEQUENCE [LARGE SCALE GENOMIC DNA]</scope>
    <source>
        <strain evidence="1 2">CR14</strain>
    </source>
</reference>
<dbReference type="PANTHER" id="PTHR43737">
    <property type="entry name" value="BLL7424 PROTEIN"/>
    <property type="match status" value="1"/>
</dbReference>
<dbReference type="InterPro" id="IPR017850">
    <property type="entry name" value="Alkaline_phosphatase_core_sf"/>
</dbReference>
<name>A0AAQ3L8K0_9BACT</name>
<dbReference type="Proteomes" id="UP001304300">
    <property type="component" value="Chromosome"/>
</dbReference>
<organism evidence="1 2">
    <name type="scientific">Rubellicoccus peritrichatus</name>
    <dbReference type="NCBI Taxonomy" id="3080537"/>
    <lineage>
        <taxon>Bacteria</taxon>
        <taxon>Pseudomonadati</taxon>
        <taxon>Verrucomicrobiota</taxon>
        <taxon>Opitutia</taxon>
        <taxon>Puniceicoccales</taxon>
        <taxon>Cerasicoccaceae</taxon>
        <taxon>Rubellicoccus</taxon>
    </lineage>
</organism>
<evidence type="ECO:0000313" key="1">
    <source>
        <dbReference type="EMBL" id="WOO39265.1"/>
    </source>
</evidence>
<dbReference type="AlphaFoldDB" id="A0AAQ3L8K0"/>
<dbReference type="RefSeq" id="WP_317831096.1">
    <property type="nucleotide sequence ID" value="NZ_CP136920.1"/>
</dbReference>
<dbReference type="SUPFAM" id="SSF53649">
    <property type="entry name" value="Alkaline phosphatase-like"/>
    <property type="match status" value="1"/>
</dbReference>
<dbReference type="Pfam" id="PF07394">
    <property type="entry name" value="DUF1501"/>
    <property type="match status" value="1"/>
</dbReference>
<proteinExistence type="predicted"/>
<evidence type="ECO:0000313" key="2">
    <source>
        <dbReference type="Proteomes" id="UP001304300"/>
    </source>
</evidence>